<dbReference type="Pfam" id="PF02365">
    <property type="entry name" value="NAM"/>
    <property type="match status" value="1"/>
</dbReference>
<evidence type="ECO:0000256" key="3">
    <source>
        <dbReference type="ARBA" id="ARBA00023163"/>
    </source>
</evidence>
<reference evidence="6 7" key="1">
    <citation type="submission" date="2018-10" db="EMBL/GenBank/DDBJ databases">
        <title>A high-quality apple genome assembly.</title>
        <authorList>
            <person name="Hu J."/>
        </authorList>
    </citation>
    <scope>NUCLEOTIDE SEQUENCE [LARGE SCALE GENOMIC DNA]</scope>
    <source>
        <strain evidence="7">cv. HFTH1</strain>
        <tissue evidence="6">Young leaf</tissue>
    </source>
</reference>
<dbReference type="PROSITE" id="PS51005">
    <property type="entry name" value="NAC"/>
    <property type="match status" value="1"/>
</dbReference>
<proteinExistence type="predicted"/>
<keyword evidence="3" id="KW-0804">Transcription</keyword>
<protein>
    <recommendedName>
        <fullName evidence="5">NAC domain-containing protein</fullName>
    </recommendedName>
</protein>
<evidence type="ECO:0000256" key="2">
    <source>
        <dbReference type="ARBA" id="ARBA00023125"/>
    </source>
</evidence>
<dbReference type="SUPFAM" id="SSF101941">
    <property type="entry name" value="NAC domain"/>
    <property type="match status" value="1"/>
</dbReference>
<evidence type="ECO:0000256" key="4">
    <source>
        <dbReference type="ARBA" id="ARBA00023242"/>
    </source>
</evidence>
<sequence length="102" mass="11903">METASSLGLPVGCHFELSDKELLLHFLYNKEHGLPLSCNAMMECDLYGNEETWRQLFDQTSERCLYFFIVLKKKTEKGSRVERTSSGGCVTWRIQSYKHIKY</sequence>
<evidence type="ECO:0000313" key="6">
    <source>
        <dbReference type="EMBL" id="RXH90447.1"/>
    </source>
</evidence>
<name>A0A498J6Z9_MALDO</name>
<dbReference type="EMBL" id="RDQH01000335">
    <property type="protein sequence ID" value="RXH90447.1"/>
    <property type="molecule type" value="Genomic_DNA"/>
</dbReference>
<evidence type="ECO:0000259" key="5">
    <source>
        <dbReference type="PROSITE" id="PS51005"/>
    </source>
</evidence>
<dbReference type="Gene3D" id="2.170.150.80">
    <property type="entry name" value="NAC domain"/>
    <property type="match status" value="1"/>
</dbReference>
<comment type="caution">
    <text evidence="6">The sequence shown here is derived from an EMBL/GenBank/DDBJ whole genome shotgun (WGS) entry which is preliminary data.</text>
</comment>
<dbReference type="AlphaFoldDB" id="A0A498J6Z9"/>
<feature type="domain" description="NAC" evidence="5">
    <location>
        <begin position="9"/>
        <end position="102"/>
    </location>
</feature>
<gene>
    <name evidence="6" type="ORF">DVH24_035211</name>
</gene>
<organism evidence="6 7">
    <name type="scientific">Malus domestica</name>
    <name type="common">Apple</name>
    <name type="synonym">Pyrus malus</name>
    <dbReference type="NCBI Taxonomy" id="3750"/>
    <lineage>
        <taxon>Eukaryota</taxon>
        <taxon>Viridiplantae</taxon>
        <taxon>Streptophyta</taxon>
        <taxon>Embryophyta</taxon>
        <taxon>Tracheophyta</taxon>
        <taxon>Spermatophyta</taxon>
        <taxon>Magnoliopsida</taxon>
        <taxon>eudicotyledons</taxon>
        <taxon>Gunneridae</taxon>
        <taxon>Pentapetalae</taxon>
        <taxon>rosids</taxon>
        <taxon>fabids</taxon>
        <taxon>Rosales</taxon>
        <taxon>Rosaceae</taxon>
        <taxon>Amygdaloideae</taxon>
        <taxon>Maleae</taxon>
        <taxon>Malus</taxon>
    </lineage>
</organism>
<dbReference type="InterPro" id="IPR036093">
    <property type="entry name" value="NAC_dom_sf"/>
</dbReference>
<keyword evidence="2" id="KW-0238">DNA-binding</keyword>
<dbReference type="Proteomes" id="UP000290289">
    <property type="component" value="Chromosome 9"/>
</dbReference>
<evidence type="ECO:0000313" key="7">
    <source>
        <dbReference type="Proteomes" id="UP000290289"/>
    </source>
</evidence>
<dbReference type="GO" id="GO:0006355">
    <property type="term" value="P:regulation of DNA-templated transcription"/>
    <property type="evidence" value="ECO:0007669"/>
    <property type="project" value="InterPro"/>
</dbReference>
<accession>A0A498J6Z9</accession>
<keyword evidence="1" id="KW-0805">Transcription regulation</keyword>
<dbReference type="GO" id="GO:0003677">
    <property type="term" value="F:DNA binding"/>
    <property type="evidence" value="ECO:0007669"/>
    <property type="project" value="UniProtKB-KW"/>
</dbReference>
<keyword evidence="7" id="KW-1185">Reference proteome</keyword>
<evidence type="ECO:0000256" key="1">
    <source>
        <dbReference type="ARBA" id="ARBA00023015"/>
    </source>
</evidence>
<dbReference type="InterPro" id="IPR003441">
    <property type="entry name" value="NAC-dom"/>
</dbReference>
<keyword evidence="4" id="KW-0539">Nucleus</keyword>